<dbReference type="AlphaFoldDB" id="A0A350NZC1"/>
<protein>
    <submittedName>
        <fullName evidence="1">Uncharacterized protein</fullName>
    </submittedName>
</protein>
<dbReference type="Proteomes" id="UP000263517">
    <property type="component" value="Unassembled WGS sequence"/>
</dbReference>
<comment type="caution">
    <text evidence="1">The sequence shown here is derived from an EMBL/GenBank/DDBJ whole genome shotgun (WGS) entry which is preliminary data.</text>
</comment>
<evidence type="ECO:0000313" key="2">
    <source>
        <dbReference type="Proteomes" id="UP000263517"/>
    </source>
</evidence>
<name>A0A350NZC1_9ALTE</name>
<reference evidence="1 2" key="1">
    <citation type="journal article" date="2018" name="Nat. Biotechnol.">
        <title>A standardized bacterial taxonomy based on genome phylogeny substantially revises the tree of life.</title>
        <authorList>
            <person name="Parks D.H."/>
            <person name="Chuvochina M."/>
            <person name="Waite D.W."/>
            <person name="Rinke C."/>
            <person name="Skarshewski A."/>
            <person name="Chaumeil P.A."/>
            <person name="Hugenholtz P."/>
        </authorList>
    </citation>
    <scope>NUCLEOTIDE SEQUENCE [LARGE SCALE GENOMIC DNA]</scope>
    <source>
        <strain evidence="1">UBA11978</strain>
    </source>
</reference>
<gene>
    <name evidence="1" type="ORF">DCW74_01485</name>
</gene>
<organism evidence="1 2">
    <name type="scientific">Alteromonas australica</name>
    <dbReference type="NCBI Taxonomy" id="589873"/>
    <lineage>
        <taxon>Bacteria</taxon>
        <taxon>Pseudomonadati</taxon>
        <taxon>Pseudomonadota</taxon>
        <taxon>Gammaproteobacteria</taxon>
        <taxon>Alteromonadales</taxon>
        <taxon>Alteromonadaceae</taxon>
        <taxon>Alteromonas/Salinimonas group</taxon>
        <taxon>Alteromonas</taxon>
    </lineage>
</organism>
<sequence>MSEVKTIFIDAVEGAKVAVFKGASNQIGAASTPEMLAYILKTHKIFGEVMFCSAMDFATEAGFDDDGDARKMFHDAVALIEK</sequence>
<evidence type="ECO:0000313" key="1">
    <source>
        <dbReference type="EMBL" id="HAW74388.1"/>
    </source>
</evidence>
<dbReference type="EMBL" id="DNAN01000053">
    <property type="protein sequence ID" value="HAW74388.1"/>
    <property type="molecule type" value="Genomic_DNA"/>
</dbReference>
<accession>A0A350NZC1</accession>
<proteinExistence type="predicted"/>